<dbReference type="EMBL" id="JBHSXS010000066">
    <property type="protein sequence ID" value="MFC6887032.1"/>
    <property type="molecule type" value="Genomic_DNA"/>
</dbReference>
<dbReference type="PANTHER" id="PTHR12215">
    <property type="entry name" value="PHOSPHOPANTETHEINE TRANSFERASE"/>
    <property type="match status" value="1"/>
</dbReference>
<dbReference type="RefSeq" id="WP_378064161.1">
    <property type="nucleotide sequence ID" value="NZ_JBHSXS010000066.1"/>
</dbReference>
<dbReference type="SUPFAM" id="SSF56214">
    <property type="entry name" value="4'-phosphopantetheinyl transferase"/>
    <property type="match status" value="2"/>
</dbReference>
<gene>
    <name evidence="4" type="ORF">ACFQKB_45215</name>
</gene>
<name>A0ABW2CYW8_9ACTN</name>
<evidence type="ECO:0000313" key="5">
    <source>
        <dbReference type="Proteomes" id="UP001596380"/>
    </source>
</evidence>
<comment type="similarity">
    <text evidence="1">Belongs to the P-Pant transferase superfamily. Gsp/Sfp/HetI/AcpT family.</text>
</comment>
<evidence type="ECO:0000259" key="3">
    <source>
        <dbReference type="Pfam" id="PF01648"/>
    </source>
</evidence>
<protein>
    <submittedName>
        <fullName evidence="4">4'-phosphopantetheinyl transferase family protein</fullName>
    </submittedName>
</protein>
<evidence type="ECO:0000313" key="4">
    <source>
        <dbReference type="EMBL" id="MFC6887032.1"/>
    </source>
</evidence>
<dbReference type="Gene3D" id="3.90.470.20">
    <property type="entry name" value="4'-phosphopantetheinyl transferase domain"/>
    <property type="match status" value="2"/>
</dbReference>
<accession>A0ABW2CYW8</accession>
<dbReference type="InterPro" id="IPR050559">
    <property type="entry name" value="P-Pant_transferase_sf"/>
</dbReference>
<keyword evidence="5" id="KW-1185">Reference proteome</keyword>
<sequence length="229" mass="24253">MTPALRPAAPGDLRAVALEEVAAVVLLSEAPPPAGADPGAGDSGSGLPWILRAAVRRLGLRPPPLLRRTRAGRPYLAHPDGVPWEIDFNISHSGGLVGIGLGAGGRVGLDVQEPPARGWERIGRRWLHPGEWERIEALPPDAGRAAFTRAWAVREARCKATGRGLAGFRSPTALPTALPAADGGRLDGVSWRELPLPGGYAGALAWAGRDGREWLGRPVVVGWEERCTR</sequence>
<evidence type="ECO:0000256" key="1">
    <source>
        <dbReference type="ARBA" id="ARBA00010990"/>
    </source>
</evidence>
<dbReference type="InterPro" id="IPR008278">
    <property type="entry name" value="4-PPantetheinyl_Trfase_dom"/>
</dbReference>
<dbReference type="Proteomes" id="UP001596380">
    <property type="component" value="Unassembled WGS sequence"/>
</dbReference>
<dbReference type="Pfam" id="PF01648">
    <property type="entry name" value="ACPS"/>
    <property type="match status" value="1"/>
</dbReference>
<organism evidence="4 5">
    <name type="scientific">Actinomadura yumaensis</name>
    <dbReference type="NCBI Taxonomy" id="111807"/>
    <lineage>
        <taxon>Bacteria</taxon>
        <taxon>Bacillati</taxon>
        <taxon>Actinomycetota</taxon>
        <taxon>Actinomycetes</taxon>
        <taxon>Streptosporangiales</taxon>
        <taxon>Thermomonosporaceae</taxon>
        <taxon>Actinomadura</taxon>
    </lineage>
</organism>
<feature type="domain" description="4'-phosphopantetheinyl transferase" evidence="3">
    <location>
        <begin position="106"/>
        <end position="183"/>
    </location>
</feature>
<proteinExistence type="inferred from homology"/>
<dbReference type="GO" id="GO:0016740">
    <property type="term" value="F:transferase activity"/>
    <property type="evidence" value="ECO:0007669"/>
    <property type="project" value="UniProtKB-KW"/>
</dbReference>
<evidence type="ECO:0000256" key="2">
    <source>
        <dbReference type="ARBA" id="ARBA00022679"/>
    </source>
</evidence>
<dbReference type="InterPro" id="IPR037143">
    <property type="entry name" value="4-PPantetheinyl_Trfase_dom_sf"/>
</dbReference>
<reference evidence="5" key="1">
    <citation type="journal article" date="2019" name="Int. J. Syst. Evol. Microbiol.">
        <title>The Global Catalogue of Microorganisms (GCM) 10K type strain sequencing project: providing services to taxonomists for standard genome sequencing and annotation.</title>
        <authorList>
            <consortium name="The Broad Institute Genomics Platform"/>
            <consortium name="The Broad Institute Genome Sequencing Center for Infectious Disease"/>
            <person name="Wu L."/>
            <person name="Ma J."/>
        </authorList>
    </citation>
    <scope>NUCLEOTIDE SEQUENCE [LARGE SCALE GENOMIC DNA]</scope>
    <source>
        <strain evidence="5">JCM 3369</strain>
    </source>
</reference>
<comment type="caution">
    <text evidence="4">The sequence shown here is derived from an EMBL/GenBank/DDBJ whole genome shotgun (WGS) entry which is preliminary data.</text>
</comment>
<keyword evidence="2 4" id="KW-0808">Transferase</keyword>
<dbReference type="PANTHER" id="PTHR12215:SF10">
    <property type="entry name" value="L-AMINOADIPATE-SEMIALDEHYDE DEHYDROGENASE-PHOSPHOPANTETHEINYL TRANSFERASE"/>
    <property type="match status" value="1"/>
</dbReference>